<dbReference type="InterPro" id="IPR021522">
    <property type="entry name" value="MctB"/>
</dbReference>
<evidence type="ECO:0000256" key="1">
    <source>
        <dbReference type="SAM" id="MobiDB-lite"/>
    </source>
</evidence>
<keyword evidence="4" id="KW-1185">Reference proteome</keyword>
<evidence type="ECO:0000256" key="2">
    <source>
        <dbReference type="SAM" id="Phobius"/>
    </source>
</evidence>
<feature type="region of interest" description="Disordered" evidence="1">
    <location>
        <begin position="146"/>
        <end position="178"/>
    </location>
</feature>
<keyword evidence="2" id="KW-0812">Transmembrane</keyword>
<reference evidence="3" key="1">
    <citation type="submission" date="2022-01" db="EMBL/GenBank/DDBJ databases">
        <title>Corynebacterium sp. nov isolated from isolated from the feces of the greater white-fronted geese (Anser albifrons) at Poyang Lake, PR China.</title>
        <authorList>
            <person name="Liu Q."/>
        </authorList>
    </citation>
    <scope>NUCLEOTIDE SEQUENCE</scope>
    <source>
        <strain evidence="3">JCM 32435</strain>
    </source>
</reference>
<evidence type="ECO:0000313" key="3">
    <source>
        <dbReference type="EMBL" id="MCF4006709.1"/>
    </source>
</evidence>
<keyword evidence="2" id="KW-1133">Transmembrane helix</keyword>
<protein>
    <submittedName>
        <fullName evidence="3">Copper transporter</fullName>
    </submittedName>
</protein>
<proteinExistence type="predicted"/>
<dbReference type="GO" id="GO:0055070">
    <property type="term" value="P:copper ion homeostasis"/>
    <property type="evidence" value="ECO:0007669"/>
    <property type="project" value="InterPro"/>
</dbReference>
<feature type="transmembrane region" description="Helical" evidence="2">
    <location>
        <begin position="12"/>
        <end position="32"/>
    </location>
</feature>
<dbReference type="AlphaFoldDB" id="A0A9X1U0E0"/>
<keyword evidence="2" id="KW-0472">Membrane</keyword>
<sequence>MAGHNGQGRGGFLIAGLGFGVAAGTLLGALVISPATDGLGGSGIDQQQLDQANSQAEIARAQADSADSVVAELASGSVKGTLEDSSVLVIRTADADDEDVSAVNSLLKDAGAHTTGELRLTELFSSSDGADRLKSIVANTLPTGAQLNEKDLDPGTHAGDALGPALLNKPGTKDPAASEKDRTLLLEALKGEGFINYEDSLEPANSVILITGDSDGSGDKNFDAGMLANFSRSLAVQSDGLVVAGRIHTAADSGLLGQLRGSKIKELSTVDSLDQDWGRLGVVLAVSELLKDQHGHYGAAASAEAVVPHLSKD</sequence>
<accession>A0A9X1U0E0</accession>
<comment type="caution">
    <text evidence="3">The sequence shown here is derived from an EMBL/GenBank/DDBJ whole genome shotgun (WGS) entry which is preliminary data.</text>
</comment>
<name>A0A9X1U0E0_9CORY</name>
<organism evidence="3 4">
    <name type="scientific">Corynebacterium uropygiale</name>
    <dbReference type="NCBI Taxonomy" id="1775911"/>
    <lineage>
        <taxon>Bacteria</taxon>
        <taxon>Bacillati</taxon>
        <taxon>Actinomycetota</taxon>
        <taxon>Actinomycetes</taxon>
        <taxon>Mycobacteriales</taxon>
        <taxon>Corynebacteriaceae</taxon>
        <taxon>Corynebacterium</taxon>
    </lineage>
</organism>
<gene>
    <name evidence="3" type="ORF">L1O03_05885</name>
</gene>
<dbReference type="RefSeq" id="WP_236118489.1">
    <property type="nucleotide sequence ID" value="NZ_JAKGSI010000002.1"/>
</dbReference>
<dbReference type="Proteomes" id="UP001139336">
    <property type="component" value="Unassembled WGS sequence"/>
</dbReference>
<evidence type="ECO:0000313" key="4">
    <source>
        <dbReference type="Proteomes" id="UP001139336"/>
    </source>
</evidence>
<dbReference type="EMBL" id="JAKGSI010000002">
    <property type="protein sequence ID" value="MCF4006709.1"/>
    <property type="molecule type" value="Genomic_DNA"/>
</dbReference>
<dbReference type="GO" id="GO:0016020">
    <property type="term" value="C:membrane"/>
    <property type="evidence" value="ECO:0007669"/>
    <property type="project" value="InterPro"/>
</dbReference>
<dbReference type="Pfam" id="PF11382">
    <property type="entry name" value="MctB"/>
    <property type="match status" value="1"/>
</dbReference>